<dbReference type="FunFam" id="1.20.1310.10:FF:000014">
    <property type="entry name" value="Cullin 5"/>
    <property type="match status" value="1"/>
</dbReference>
<keyword evidence="5" id="KW-0832">Ubl conjugation</keyword>
<evidence type="ECO:0000256" key="3">
    <source>
        <dbReference type="ARBA" id="ARBA00022499"/>
    </source>
</evidence>
<dbReference type="InterPro" id="IPR016158">
    <property type="entry name" value="Cullin_homology"/>
</dbReference>
<sequence length="576" mass="65085">MFSLKRKRRPFDRMFGEFRHDLAKLYAFAGVDSVSGMEMIQLVYDLCTARPRPFVEQTFNAIAQYLEDLTARMLVQIVQCDDVLRAYCHHWQQFHTASIYTDAICIYLNKQLQKLATARAEADQLPSLSRVGAGSSGLGVYVDQSVRSTTAGLSSHRGSPPFPVGWSGPDYRPQGILALAHLIWRNQILEPMRDHYQNVLSQQAFALIDANREGPGVQDTLVQQYAESLVAVDRQTNNSLQWYTLEFKGPYVHQLQRFCQRRGGELFNSLPIQAFMEQVTQLLSYEEDNWAKYCHASSRAEIVLTSEQCLILPYLEAIQQELGRAIAQEDLANCRLAYRLLRRIPDGTQPALQSYEQYVIQCGRETKRGLVSADFRYLKCTVESWLALHAKHTTTCADVFANDAAFIAALDKAFRTFINENVVAILPKPSANTSSTSTSPPSRTGSPITHPLIPDSLRQLDRSLDSLKLSTPSDSNPSLVRAPTVTKPTRSLYAPELLAKYCDFLLLRRNLKVGGSEEGVERRALKIVSLFKYVDDKDMFQKFYSRFLAKRLIHNLSISHETEAAIVAQLKVKAKD</sequence>
<dbReference type="AlphaFoldDB" id="A0A9W8EAX9"/>
<dbReference type="GO" id="GO:0006511">
    <property type="term" value="P:ubiquitin-dependent protein catabolic process"/>
    <property type="evidence" value="ECO:0007669"/>
    <property type="project" value="InterPro"/>
</dbReference>
<evidence type="ECO:0000313" key="11">
    <source>
        <dbReference type="EMBL" id="KAJ1974561.1"/>
    </source>
</evidence>
<dbReference type="GO" id="GO:0031625">
    <property type="term" value="F:ubiquitin protein ligase binding"/>
    <property type="evidence" value="ECO:0007669"/>
    <property type="project" value="InterPro"/>
</dbReference>
<evidence type="ECO:0000256" key="6">
    <source>
        <dbReference type="ARBA" id="ARBA00040451"/>
    </source>
</evidence>
<dbReference type="Proteomes" id="UP001151582">
    <property type="component" value="Unassembled WGS sequence"/>
</dbReference>
<evidence type="ECO:0000259" key="10">
    <source>
        <dbReference type="PROSITE" id="PS50069"/>
    </source>
</evidence>
<dbReference type="PROSITE" id="PS50069">
    <property type="entry name" value="CULLIN_2"/>
    <property type="match status" value="1"/>
</dbReference>
<evidence type="ECO:0000313" key="12">
    <source>
        <dbReference type="Proteomes" id="UP001151582"/>
    </source>
</evidence>
<feature type="domain" description="Cullin family profile" evidence="10">
    <location>
        <begin position="493"/>
        <end position="576"/>
    </location>
</feature>
<dbReference type="InterPro" id="IPR016159">
    <property type="entry name" value="Cullin_repeat-like_dom_sf"/>
</dbReference>
<name>A0A9W8EAX9_9FUNG</name>
<dbReference type="PANTHER" id="PTHR11932">
    <property type="entry name" value="CULLIN"/>
    <property type="match status" value="1"/>
</dbReference>
<feature type="compositionally biased region" description="Low complexity" evidence="9">
    <location>
        <begin position="429"/>
        <end position="449"/>
    </location>
</feature>
<evidence type="ECO:0000256" key="5">
    <source>
        <dbReference type="ARBA" id="ARBA00022843"/>
    </source>
</evidence>
<reference evidence="11" key="1">
    <citation type="submission" date="2022-07" db="EMBL/GenBank/DDBJ databases">
        <title>Phylogenomic reconstructions and comparative analyses of Kickxellomycotina fungi.</title>
        <authorList>
            <person name="Reynolds N.K."/>
            <person name="Stajich J.E."/>
            <person name="Barry K."/>
            <person name="Grigoriev I.V."/>
            <person name="Crous P."/>
            <person name="Smith M.E."/>
        </authorList>
    </citation>
    <scope>NUCLEOTIDE SEQUENCE</scope>
    <source>
        <strain evidence="11">RSA 567</strain>
    </source>
</reference>
<comment type="pathway">
    <text evidence="1">Protein modification; protein ubiquitination.</text>
</comment>
<dbReference type="OrthoDB" id="27073at2759"/>
<organism evidence="11 12">
    <name type="scientific">Dimargaris verticillata</name>
    <dbReference type="NCBI Taxonomy" id="2761393"/>
    <lineage>
        <taxon>Eukaryota</taxon>
        <taxon>Fungi</taxon>
        <taxon>Fungi incertae sedis</taxon>
        <taxon>Zoopagomycota</taxon>
        <taxon>Kickxellomycotina</taxon>
        <taxon>Dimargaritomycetes</taxon>
        <taxon>Dimargaritales</taxon>
        <taxon>Dimargaritaceae</taxon>
        <taxon>Dimargaris</taxon>
    </lineage>
</organism>
<dbReference type="InterPro" id="IPR045093">
    <property type="entry name" value="Cullin"/>
</dbReference>
<proteinExistence type="inferred from homology"/>
<dbReference type="InterPro" id="IPR001373">
    <property type="entry name" value="Cullin_N"/>
</dbReference>
<accession>A0A9W8EAX9</accession>
<protein>
    <recommendedName>
        <fullName evidence="6">Cullin-5</fullName>
    </recommendedName>
</protein>
<gene>
    <name evidence="11" type="ORF">H4R34_004675</name>
</gene>
<dbReference type="EMBL" id="JANBQB010000637">
    <property type="protein sequence ID" value="KAJ1974561.1"/>
    <property type="molecule type" value="Genomic_DNA"/>
</dbReference>
<evidence type="ECO:0000256" key="9">
    <source>
        <dbReference type="SAM" id="MobiDB-lite"/>
    </source>
</evidence>
<keyword evidence="12" id="KW-1185">Reference proteome</keyword>
<evidence type="ECO:0000256" key="8">
    <source>
        <dbReference type="RuleBase" id="RU003829"/>
    </source>
</evidence>
<evidence type="ECO:0000256" key="7">
    <source>
        <dbReference type="PROSITE-ProRule" id="PRU00330"/>
    </source>
</evidence>
<evidence type="ECO:0000256" key="1">
    <source>
        <dbReference type="ARBA" id="ARBA00004906"/>
    </source>
</evidence>
<dbReference type="Pfam" id="PF00888">
    <property type="entry name" value="Cullin"/>
    <property type="match status" value="1"/>
</dbReference>
<dbReference type="SUPFAM" id="SSF74788">
    <property type="entry name" value="Cullin repeat-like"/>
    <property type="match status" value="1"/>
</dbReference>
<keyword evidence="3" id="KW-1017">Isopeptide bond</keyword>
<comment type="caution">
    <text evidence="11">The sequence shown here is derived from an EMBL/GenBank/DDBJ whole genome shotgun (WGS) entry which is preliminary data.</text>
</comment>
<comment type="similarity">
    <text evidence="2 7 8">Belongs to the cullin family.</text>
</comment>
<dbReference type="SUPFAM" id="SSF75632">
    <property type="entry name" value="Cullin homology domain"/>
    <property type="match status" value="1"/>
</dbReference>
<keyword evidence="4" id="KW-0833">Ubl conjugation pathway</keyword>
<evidence type="ECO:0000256" key="4">
    <source>
        <dbReference type="ARBA" id="ARBA00022786"/>
    </source>
</evidence>
<evidence type="ECO:0000256" key="2">
    <source>
        <dbReference type="ARBA" id="ARBA00006019"/>
    </source>
</evidence>
<dbReference type="InterPro" id="IPR036317">
    <property type="entry name" value="Cullin_homology_sf"/>
</dbReference>
<dbReference type="Gene3D" id="1.20.1310.10">
    <property type="entry name" value="Cullin Repeats"/>
    <property type="match status" value="4"/>
</dbReference>
<feature type="region of interest" description="Disordered" evidence="9">
    <location>
        <begin position="429"/>
        <end position="452"/>
    </location>
</feature>